<keyword evidence="1" id="KW-0472">Membrane</keyword>
<reference evidence="3" key="1">
    <citation type="submission" date="2014-03" db="EMBL/GenBank/DDBJ databases">
        <authorList>
            <person name="Aksoy S."/>
            <person name="Warren W."/>
            <person name="Wilson R.K."/>
        </authorList>
    </citation>
    <scope>NUCLEOTIDE SEQUENCE [LARGE SCALE GENOMIC DNA]</scope>
    <source>
        <strain evidence="3">IAEA</strain>
    </source>
</reference>
<evidence type="ECO:0000313" key="2">
    <source>
        <dbReference type="EnsemblMetazoa" id="GBRI042362-PA"/>
    </source>
</evidence>
<dbReference type="VEuPathDB" id="VectorBase:GBRI042362"/>
<name>A0A1A9X2X1_9MUSC</name>
<evidence type="ECO:0000313" key="3">
    <source>
        <dbReference type="Proteomes" id="UP000091820"/>
    </source>
</evidence>
<dbReference type="EnsemblMetazoa" id="GBRI042362-RA">
    <property type="protein sequence ID" value="GBRI042362-PA"/>
    <property type="gene ID" value="GBRI042362"/>
</dbReference>
<keyword evidence="3" id="KW-1185">Reference proteome</keyword>
<dbReference type="AlphaFoldDB" id="A0A1A9X2X1"/>
<organism evidence="2 3">
    <name type="scientific">Glossina brevipalpis</name>
    <dbReference type="NCBI Taxonomy" id="37001"/>
    <lineage>
        <taxon>Eukaryota</taxon>
        <taxon>Metazoa</taxon>
        <taxon>Ecdysozoa</taxon>
        <taxon>Arthropoda</taxon>
        <taxon>Hexapoda</taxon>
        <taxon>Insecta</taxon>
        <taxon>Pterygota</taxon>
        <taxon>Neoptera</taxon>
        <taxon>Endopterygota</taxon>
        <taxon>Diptera</taxon>
        <taxon>Brachycera</taxon>
        <taxon>Muscomorpha</taxon>
        <taxon>Hippoboscoidea</taxon>
        <taxon>Glossinidae</taxon>
        <taxon>Glossina</taxon>
    </lineage>
</organism>
<dbReference type="Proteomes" id="UP000091820">
    <property type="component" value="Unassembled WGS sequence"/>
</dbReference>
<protein>
    <submittedName>
        <fullName evidence="2">Uncharacterized protein</fullName>
    </submittedName>
</protein>
<reference evidence="2" key="2">
    <citation type="submission" date="2020-05" db="UniProtKB">
        <authorList>
            <consortium name="EnsemblMetazoa"/>
        </authorList>
    </citation>
    <scope>IDENTIFICATION</scope>
    <source>
        <strain evidence="2">IAEA</strain>
    </source>
</reference>
<keyword evidence="1" id="KW-1133">Transmembrane helix</keyword>
<feature type="transmembrane region" description="Helical" evidence="1">
    <location>
        <begin position="31"/>
        <end position="52"/>
    </location>
</feature>
<proteinExistence type="predicted"/>
<keyword evidence="1" id="KW-0812">Transmembrane</keyword>
<sequence length="151" mass="17606">MVSLLMCGVSFKVPTKTKNRPNNMERDFKTIVFEAGILLQYMAFTYTLYVCLSAKSQAPILKWLSIIIRALGKNVKKSEICLLPSVYRMKETIQLFESDLNITLRWFPFSYSVYLHPSDAVYWQPLAFDTSVIRYYRTDPIDFVPIIKNNL</sequence>
<evidence type="ECO:0000256" key="1">
    <source>
        <dbReference type="SAM" id="Phobius"/>
    </source>
</evidence>
<accession>A0A1A9X2X1</accession>